<sequence length="480" mass="53629">MPCRPSPVPRGCICLLIGWWGALVLGTAVRAHDDHEHRPKKVSAADAHRPTALPDRIILTWVGDPRTSQAVTWRTSTEVVKAMAELAIADANPAFTKSARVVPAQTQPLKTDLGEAHYHTALFEELLPGTKYAYRVGDGVNWSEWFHFSTAEAEPTPFSFIYFGDAQNDIRSMWSRVIREAFTDAPKARFMIHAGDLINSAESDAEWGEWFAAGHWLNAMVPNIPVPGNHEMAKDLLPLGKRRLTRHWRPQFALPEHGPPGLEETCYTLVYHNLRIIGLNSNEQIDVQRDWLDRVLAENRSEWVVCTFHHPIFSTAKNRDNAALRAAWKPVFDKYKVDLVLQGHDHTYGRTGLDTPLVATANVPTGVNHADQRTGTIYVVSVSGPKMYNLQPQPVMQRSAEDTQLYQIIHIDGPVLRYESRTATGELYDAFTLKKRPGQINELIDQTPNTPERLRNAAAPAETSAKKADSAKTPAPVTAP</sequence>
<gene>
    <name evidence="5" type="ORF">ENS64_07325</name>
</gene>
<dbReference type="EMBL" id="DSVQ01000012">
    <property type="protein sequence ID" value="HGT39060.1"/>
    <property type="molecule type" value="Genomic_DNA"/>
</dbReference>
<dbReference type="PANTHER" id="PTHR22953">
    <property type="entry name" value="ACID PHOSPHATASE RELATED"/>
    <property type="match status" value="1"/>
</dbReference>
<dbReference type="AlphaFoldDB" id="A0A7C4QN62"/>
<dbReference type="InterPro" id="IPR029052">
    <property type="entry name" value="Metallo-depent_PP-like"/>
</dbReference>
<accession>A0A7C4QN62</accession>
<dbReference type="GO" id="GO:0003993">
    <property type="term" value="F:acid phosphatase activity"/>
    <property type="evidence" value="ECO:0007669"/>
    <property type="project" value="InterPro"/>
</dbReference>
<dbReference type="SUPFAM" id="SSF49363">
    <property type="entry name" value="Purple acid phosphatase, N-terminal domain"/>
    <property type="match status" value="1"/>
</dbReference>
<dbReference type="Gene3D" id="2.60.40.380">
    <property type="entry name" value="Purple acid phosphatase-like, N-terminal"/>
    <property type="match status" value="1"/>
</dbReference>
<feature type="domain" description="Purple acid phosphatase N-terminal" evidence="4">
    <location>
        <begin position="54"/>
        <end position="150"/>
    </location>
</feature>
<keyword evidence="1" id="KW-0732">Signal</keyword>
<dbReference type="SUPFAM" id="SSF56300">
    <property type="entry name" value="Metallo-dependent phosphatases"/>
    <property type="match status" value="1"/>
</dbReference>
<proteinExistence type="predicted"/>
<protein>
    <submittedName>
        <fullName evidence="5">Metallophosphoesterase family protein</fullName>
    </submittedName>
</protein>
<dbReference type="Gene3D" id="3.60.21.10">
    <property type="match status" value="1"/>
</dbReference>
<evidence type="ECO:0000256" key="2">
    <source>
        <dbReference type="SAM" id="MobiDB-lite"/>
    </source>
</evidence>
<dbReference type="Pfam" id="PF16656">
    <property type="entry name" value="Pur_ac_phosph_N"/>
    <property type="match status" value="1"/>
</dbReference>
<evidence type="ECO:0000256" key="1">
    <source>
        <dbReference type="ARBA" id="ARBA00022729"/>
    </source>
</evidence>
<dbReference type="InterPro" id="IPR008963">
    <property type="entry name" value="Purple_acid_Pase-like_N"/>
</dbReference>
<reference evidence="5" key="1">
    <citation type="journal article" date="2020" name="mSystems">
        <title>Genome- and Community-Level Interaction Insights into Carbon Utilization and Element Cycling Functions of Hydrothermarchaeota in Hydrothermal Sediment.</title>
        <authorList>
            <person name="Zhou Z."/>
            <person name="Liu Y."/>
            <person name="Xu W."/>
            <person name="Pan J."/>
            <person name="Luo Z.H."/>
            <person name="Li M."/>
        </authorList>
    </citation>
    <scope>NUCLEOTIDE SEQUENCE [LARGE SCALE GENOMIC DNA]</scope>
    <source>
        <strain evidence="5">SpSt-508</strain>
    </source>
</reference>
<evidence type="ECO:0000259" key="3">
    <source>
        <dbReference type="Pfam" id="PF00149"/>
    </source>
</evidence>
<dbReference type="InterPro" id="IPR039331">
    <property type="entry name" value="PAPs-like"/>
</dbReference>
<dbReference type="Pfam" id="PF00149">
    <property type="entry name" value="Metallophos"/>
    <property type="match status" value="1"/>
</dbReference>
<evidence type="ECO:0000259" key="4">
    <source>
        <dbReference type="Pfam" id="PF16656"/>
    </source>
</evidence>
<feature type="domain" description="Calcineurin-like phosphoesterase" evidence="3">
    <location>
        <begin position="178"/>
        <end position="348"/>
    </location>
</feature>
<name>A0A7C4QN62_9PLAN</name>
<dbReference type="PANTHER" id="PTHR22953:SF153">
    <property type="entry name" value="PURPLE ACID PHOSPHATASE"/>
    <property type="match status" value="1"/>
</dbReference>
<evidence type="ECO:0000313" key="5">
    <source>
        <dbReference type="EMBL" id="HGT39060.1"/>
    </source>
</evidence>
<comment type="caution">
    <text evidence="5">The sequence shown here is derived from an EMBL/GenBank/DDBJ whole genome shotgun (WGS) entry which is preliminary data.</text>
</comment>
<dbReference type="InterPro" id="IPR004843">
    <property type="entry name" value="Calcineurin-like_PHP"/>
</dbReference>
<dbReference type="GO" id="GO:0046872">
    <property type="term" value="F:metal ion binding"/>
    <property type="evidence" value="ECO:0007669"/>
    <property type="project" value="InterPro"/>
</dbReference>
<dbReference type="InterPro" id="IPR015914">
    <property type="entry name" value="PAPs_N"/>
</dbReference>
<feature type="region of interest" description="Disordered" evidence="2">
    <location>
        <begin position="444"/>
        <end position="480"/>
    </location>
</feature>
<organism evidence="5">
    <name type="scientific">Schlesneria paludicola</name>
    <dbReference type="NCBI Taxonomy" id="360056"/>
    <lineage>
        <taxon>Bacteria</taxon>
        <taxon>Pseudomonadati</taxon>
        <taxon>Planctomycetota</taxon>
        <taxon>Planctomycetia</taxon>
        <taxon>Planctomycetales</taxon>
        <taxon>Planctomycetaceae</taxon>
        <taxon>Schlesneria</taxon>
    </lineage>
</organism>